<protein>
    <submittedName>
        <fullName evidence="4">Uncharacterized protein</fullName>
    </submittedName>
</protein>
<dbReference type="HOGENOM" id="CLU_018716_1_0_10"/>
<feature type="transmembrane region" description="Helical" evidence="1">
    <location>
        <begin position="7"/>
        <end position="30"/>
    </location>
</feature>
<dbReference type="EMBL" id="CP002113">
    <property type="protein sequence ID" value="AEK22884.1"/>
    <property type="molecule type" value="Genomic_DNA"/>
</dbReference>
<evidence type="ECO:0000259" key="3">
    <source>
        <dbReference type="Pfam" id="PF23357"/>
    </source>
</evidence>
<evidence type="ECO:0000313" key="5">
    <source>
        <dbReference type="Proteomes" id="UP000008895"/>
    </source>
</evidence>
<proteinExistence type="predicted"/>
<dbReference type="STRING" id="860228.Ccan_07660"/>
<evidence type="ECO:0000259" key="2">
    <source>
        <dbReference type="Pfam" id="PF09822"/>
    </source>
</evidence>
<dbReference type="OrthoDB" id="9777219at2"/>
<feature type="transmembrane region" description="Helical" evidence="1">
    <location>
        <begin position="533"/>
        <end position="551"/>
    </location>
</feature>
<dbReference type="eggNOG" id="COG3225">
    <property type="taxonomic scope" value="Bacteria"/>
</dbReference>
<keyword evidence="1" id="KW-0472">Membrane</keyword>
<dbReference type="Pfam" id="PF23357">
    <property type="entry name" value="DUF7088"/>
    <property type="match status" value="1"/>
</dbReference>
<evidence type="ECO:0000256" key="1">
    <source>
        <dbReference type="SAM" id="Phobius"/>
    </source>
</evidence>
<dbReference type="Proteomes" id="UP000008895">
    <property type="component" value="Chromosome"/>
</dbReference>
<dbReference type="KEGG" id="ccm:Ccan_07660"/>
<evidence type="ECO:0000313" key="4">
    <source>
        <dbReference type="EMBL" id="AEK22884.1"/>
    </source>
</evidence>
<name>F9YTV0_CAPCC</name>
<feature type="domain" description="ABC-type uncharacterised transport system" evidence="2">
    <location>
        <begin position="189"/>
        <end position="493"/>
    </location>
</feature>
<accession>F9YTV0</accession>
<dbReference type="AlphaFoldDB" id="F9YTV0"/>
<gene>
    <name evidence="4" type="ordered locus">Ccan_07660</name>
</gene>
<dbReference type="InterPro" id="IPR019196">
    <property type="entry name" value="ABC_transp_unknown"/>
</dbReference>
<keyword evidence="1" id="KW-1133">Transmembrane helix</keyword>
<reference evidence="4 5" key="1">
    <citation type="journal article" date="2011" name="J. Bacteriol.">
        <title>Complete genome sequence of the dog commensal and human pathogen Capnocytophaga canimorsus strain 5.</title>
        <authorList>
            <person name="Manfredi P."/>
            <person name="Pagni M."/>
            <person name="Cornelis G.R."/>
        </authorList>
    </citation>
    <scope>NUCLEOTIDE SEQUENCE [LARGE SCALE GENOMIC DNA]</scope>
    <source>
        <strain evidence="5">5</strain>
    </source>
</reference>
<organism evidence="4 5">
    <name type="scientific">Capnocytophaga canimorsus (strain 5)</name>
    <dbReference type="NCBI Taxonomy" id="860228"/>
    <lineage>
        <taxon>Bacteria</taxon>
        <taxon>Pseudomonadati</taxon>
        <taxon>Bacteroidota</taxon>
        <taxon>Flavobacteriia</taxon>
        <taxon>Flavobacteriales</taxon>
        <taxon>Flavobacteriaceae</taxon>
        <taxon>Capnocytophaga</taxon>
    </lineage>
</organism>
<sequence length="557" mass="63674">MKNTKDLAVQAVFAFLGLLAINLLANFFFFRWDITEDKRYTLSETSLQTLKKIETPILIEVLLKGDIPPTFKKLQTETMQLLEEYVSENNHIRVQFINPLEGESNPEQTLNELTQMGLTPLQITQSEVGKSSIAHIFPWAIINDGIHTEKVALFTNSIGATDQEQVQRSVQRLEYNFTDALHKLTLEKQKKIAVLKSNGTLEDIYIADFLKTAGNYYRIAPFSLDSVAVNPEKTLQQLNEFDLLLIAKPTQPFTEVQKQVVDQFIMQGGKTLWMVEQVNIGIEDLYNAQGTAMAMPIDLNLGDMFFQYGFRLNYNLINDLYFTEIVIASGQGNQSRYLPLPWLYHPMVISKNNHLINKNLDATRLQFANSIDTLQNGIQKTILLSSSALSKVEGTPREISLKIDPKKMDKAGYNQGNFPVSVLLEGQFNSVYKNRIPPIEMKDQKEVSSYTKMMVISDGDFIKNEIASNTPLELGYDKWTHKFYDNKSFLINALNYLLDENDLLTLRNKKVQLAFLDKAKIEDSQKAWQLKSILLPLLIVLILSFLVKIYHKKTYSR</sequence>
<keyword evidence="5" id="KW-1185">Reference proteome</keyword>
<keyword evidence="1" id="KW-0812">Transmembrane</keyword>
<dbReference type="InterPro" id="IPR019863">
    <property type="entry name" value="Motility-assoc_ABC-rel_GldG"/>
</dbReference>
<feature type="domain" description="DUF7088" evidence="3">
    <location>
        <begin position="36"/>
        <end position="142"/>
    </location>
</feature>
<dbReference type="InterPro" id="IPR055396">
    <property type="entry name" value="DUF7088"/>
</dbReference>
<dbReference type="RefSeq" id="WP_013996874.1">
    <property type="nucleotide sequence ID" value="NC_015846.1"/>
</dbReference>
<dbReference type="Pfam" id="PF09822">
    <property type="entry name" value="ABC_transp_aux"/>
    <property type="match status" value="1"/>
</dbReference>
<dbReference type="NCBIfam" id="TIGR03521">
    <property type="entry name" value="GldG"/>
    <property type="match status" value="1"/>
</dbReference>